<proteinExistence type="predicted"/>
<organism evidence="2 3">
    <name type="scientific">Zhongshania aquimaris</name>
    <dbReference type="NCBI Taxonomy" id="2857107"/>
    <lineage>
        <taxon>Bacteria</taxon>
        <taxon>Pseudomonadati</taxon>
        <taxon>Pseudomonadota</taxon>
        <taxon>Gammaproteobacteria</taxon>
        <taxon>Cellvibrionales</taxon>
        <taxon>Spongiibacteraceae</taxon>
        <taxon>Zhongshania</taxon>
    </lineage>
</organism>
<comment type="caution">
    <text evidence="2">The sequence shown here is derived from an EMBL/GenBank/DDBJ whole genome shotgun (WGS) entry which is preliminary data.</text>
</comment>
<dbReference type="Pfam" id="PF13561">
    <property type="entry name" value="adh_short_C2"/>
    <property type="match status" value="1"/>
</dbReference>
<dbReference type="PANTHER" id="PTHR42760:SF133">
    <property type="entry name" value="3-OXOACYL-[ACYL-CARRIER-PROTEIN] REDUCTASE"/>
    <property type="match status" value="1"/>
</dbReference>
<accession>A0ABS6VYH0</accession>
<evidence type="ECO:0000313" key="3">
    <source>
        <dbReference type="Proteomes" id="UP001166291"/>
    </source>
</evidence>
<dbReference type="InterPro" id="IPR020904">
    <property type="entry name" value="Sc_DH/Rdtase_CS"/>
</dbReference>
<dbReference type="PANTHER" id="PTHR42760">
    <property type="entry name" value="SHORT-CHAIN DEHYDROGENASES/REDUCTASES FAMILY MEMBER"/>
    <property type="match status" value="1"/>
</dbReference>
<dbReference type="InterPro" id="IPR002347">
    <property type="entry name" value="SDR_fam"/>
</dbReference>
<keyword evidence="3" id="KW-1185">Reference proteome</keyword>
<gene>
    <name evidence="2" type="ORF">KXJ70_17945</name>
</gene>
<keyword evidence="1" id="KW-0560">Oxidoreductase</keyword>
<evidence type="ECO:0000256" key="1">
    <source>
        <dbReference type="ARBA" id="ARBA00023002"/>
    </source>
</evidence>
<dbReference type="Proteomes" id="UP001166291">
    <property type="component" value="Unassembled WGS sequence"/>
</dbReference>
<reference evidence="2" key="1">
    <citation type="submission" date="2021-07" db="EMBL/GenBank/DDBJ databases">
        <title>Zhongshania sp. CAU 1632 isolated from seawater.</title>
        <authorList>
            <person name="Kim W."/>
        </authorList>
    </citation>
    <scope>NUCLEOTIDE SEQUENCE</scope>
    <source>
        <strain evidence="2">CAU 1632</strain>
    </source>
</reference>
<evidence type="ECO:0000313" key="2">
    <source>
        <dbReference type="EMBL" id="MBW2942686.1"/>
    </source>
</evidence>
<dbReference type="EMBL" id="JAHWDQ010000007">
    <property type="protein sequence ID" value="MBW2942686.1"/>
    <property type="molecule type" value="Genomic_DNA"/>
</dbReference>
<name>A0ABS6VYH0_9GAMM</name>
<dbReference type="CDD" id="cd05233">
    <property type="entry name" value="SDR_c"/>
    <property type="match status" value="1"/>
</dbReference>
<dbReference type="RefSeq" id="WP_219044932.1">
    <property type="nucleotide sequence ID" value="NZ_JAHWDQ010000007.1"/>
</dbReference>
<sequence length="280" mass="29215">MRENPLDLTGRIVVVAGASGGGLGSAVTRMAAENGATVIAVSRSQEKLDEHVGPLIEQGLAVITVTADVEEEAGVTKVMDAVRDAPGKLHGLVTVVGGGPPPSWGNAGKLPRNTWHELFSKNLDSMFFISQAVTAELRRQKLKGSVVAISSITAIGAQPYNVAYGAAKAAVLSVVRTMALELAAEGIRVNAVAPGAMTSPASLLPPNPELERQAIPMGRKGDVAEIANSVLFLLSDMGSYLTGQCLTVDGGISVKWSHLREDNTPLLITNEPFLTAMKAD</sequence>
<dbReference type="PROSITE" id="PS00061">
    <property type="entry name" value="ADH_SHORT"/>
    <property type="match status" value="1"/>
</dbReference>
<protein>
    <submittedName>
        <fullName evidence="2">SDR family oxidoreductase</fullName>
    </submittedName>
</protein>